<protein>
    <submittedName>
        <fullName evidence="1">Uncharacterized protein</fullName>
    </submittedName>
</protein>
<name>A0ACB8SF97_9AGAM</name>
<keyword evidence="2" id="KW-1185">Reference proteome</keyword>
<organism evidence="1 2">
    <name type="scientific">Artomyces pyxidatus</name>
    <dbReference type="NCBI Taxonomy" id="48021"/>
    <lineage>
        <taxon>Eukaryota</taxon>
        <taxon>Fungi</taxon>
        <taxon>Dikarya</taxon>
        <taxon>Basidiomycota</taxon>
        <taxon>Agaricomycotina</taxon>
        <taxon>Agaricomycetes</taxon>
        <taxon>Russulales</taxon>
        <taxon>Auriscalpiaceae</taxon>
        <taxon>Artomyces</taxon>
    </lineage>
</organism>
<reference evidence="1" key="2">
    <citation type="journal article" date="2022" name="New Phytol.">
        <title>Evolutionary transition to the ectomycorrhizal habit in the genomes of a hyperdiverse lineage of mushroom-forming fungi.</title>
        <authorList>
            <person name="Looney B."/>
            <person name="Miyauchi S."/>
            <person name="Morin E."/>
            <person name="Drula E."/>
            <person name="Courty P.E."/>
            <person name="Kohler A."/>
            <person name="Kuo A."/>
            <person name="LaButti K."/>
            <person name="Pangilinan J."/>
            <person name="Lipzen A."/>
            <person name="Riley R."/>
            <person name="Andreopoulos W."/>
            <person name="He G."/>
            <person name="Johnson J."/>
            <person name="Nolan M."/>
            <person name="Tritt A."/>
            <person name="Barry K.W."/>
            <person name="Grigoriev I.V."/>
            <person name="Nagy L.G."/>
            <person name="Hibbett D."/>
            <person name="Henrissat B."/>
            <person name="Matheny P.B."/>
            <person name="Labbe J."/>
            <person name="Martin F.M."/>
        </authorList>
    </citation>
    <scope>NUCLEOTIDE SEQUENCE</scope>
    <source>
        <strain evidence="1">HHB10654</strain>
    </source>
</reference>
<accession>A0ACB8SF97</accession>
<dbReference type="Proteomes" id="UP000814140">
    <property type="component" value="Unassembled WGS sequence"/>
</dbReference>
<gene>
    <name evidence="1" type="ORF">BV25DRAFT_1922068</name>
</gene>
<comment type="caution">
    <text evidence="1">The sequence shown here is derived from an EMBL/GenBank/DDBJ whole genome shotgun (WGS) entry which is preliminary data.</text>
</comment>
<reference evidence="1" key="1">
    <citation type="submission" date="2021-03" db="EMBL/GenBank/DDBJ databases">
        <authorList>
            <consortium name="DOE Joint Genome Institute"/>
            <person name="Ahrendt S."/>
            <person name="Looney B.P."/>
            <person name="Miyauchi S."/>
            <person name="Morin E."/>
            <person name="Drula E."/>
            <person name="Courty P.E."/>
            <person name="Chicoki N."/>
            <person name="Fauchery L."/>
            <person name="Kohler A."/>
            <person name="Kuo A."/>
            <person name="Labutti K."/>
            <person name="Pangilinan J."/>
            <person name="Lipzen A."/>
            <person name="Riley R."/>
            <person name="Andreopoulos W."/>
            <person name="He G."/>
            <person name="Johnson J."/>
            <person name="Barry K.W."/>
            <person name="Grigoriev I.V."/>
            <person name="Nagy L."/>
            <person name="Hibbett D."/>
            <person name="Henrissat B."/>
            <person name="Matheny P.B."/>
            <person name="Labbe J."/>
            <person name="Martin F."/>
        </authorList>
    </citation>
    <scope>NUCLEOTIDE SEQUENCE</scope>
    <source>
        <strain evidence="1">HHB10654</strain>
    </source>
</reference>
<proteinExistence type="predicted"/>
<sequence>MPIPDNRDSDRESNGNLNSHSITASTQSVLNTVGTSKQQSQKRSAQLVDGEDDGSSPLIQNMNAGWGVDPALEAGGAGTGLTVSKSTQPSPPPHRPSHLTASAAAPLSSGASALPCVALSSASAT</sequence>
<dbReference type="EMBL" id="MU277309">
    <property type="protein sequence ID" value="KAI0055130.1"/>
    <property type="molecule type" value="Genomic_DNA"/>
</dbReference>
<evidence type="ECO:0000313" key="1">
    <source>
        <dbReference type="EMBL" id="KAI0055130.1"/>
    </source>
</evidence>
<evidence type="ECO:0000313" key="2">
    <source>
        <dbReference type="Proteomes" id="UP000814140"/>
    </source>
</evidence>